<reference evidence="1" key="1">
    <citation type="submission" date="2022-04" db="EMBL/GenBank/DDBJ databases">
        <title>Genome of the entomopathogenic fungus Entomophthora muscae.</title>
        <authorList>
            <person name="Elya C."/>
            <person name="Lovett B.R."/>
            <person name="Lee E."/>
            <person name="Macias A.M."/>
            <person name="Hajek A.E."/>
            <person name="De Bivort B.L."/>
            <person name="Kasson M.T."/>
            <person name="De Fine Licht H.H."/>
            <person name="Stajich J.E."/>
        </authorList>
    </citation>
    <scope>NUCLEOTIDE SEQUENCE</scope>
    <source>
        <strain evidence="1">Berkeley</strain>
    </source>
</reference>
<gene>
    <name evidence="1" type="ORF">DSO57_1020314</name>
</gene>
<dbReference type="EMBL" id="QTSX02002224">
    <property type="protein sequence ID" value="KAJ9077052.1"/>
    <property type="molecule type" value="Genomic_DNA"/>
</dbReference>
<dbReference type="Proteomes" id="UP001165960">
    <property type="component" value="Unassembled WGS sequence"/>
</dbReference>
<protein>
    <submittedName>
        <fullName evidence="1">Uncharacterized protein</fullName>
    </submittedName>
</protein>
<keyword evidence="2" id="KW-1185">Reference proteome</keyword>
<proteinExistence type="predicted"/>
<accession>A0ACC2TRB8</accession>
<evidence type="ECO:0000313" key="1">
    <source>
        <dbReference type="EMBL" id="KAJ9077052.1"/>
    </source>
</evidence>
<comment type="caution">
    <text evidence="1">The sequence shown here is derived from an EMBL/GenBank/DDBJ whole genome shotgun (WGS) entry which is preliminary data.</text>
</comment>
<sequence>MQAGSPAVHRPGGPGDPGSGFDSRSWAWGSRGGELSILKISFFPRAPSLPILLVQVELDGFLGIGQVAQRFPSTFF</sequence>
<name>A0ACC2TRB8_9FUNG</name>
<evidence type="ECO:0000313" key="2">
    <source>
        <dbReference type="Proteomes" id="UP001165960"/>
    </source>
</evidence>
<organism evidence="1 2">
    <name type="scientific">Entomophthora muscae</name>
    <dbReference type="NCBI Taxonomy" id="34485"/>
    <lineage>
        <taxon>Eukaryota</taxon>
        <taxon>Fungi</taxon>
        <taxon>Fungi incertae sedis</taxon>
        <taxon>Zoopagomycota</taxon>
        <taxon>Entomophthoromycotina</taxon>
        <taxon>Entomophthoromycetes</taxon>
        <taxon>Entomophthorales</taxon>
        <taxon>Entomophthoraceae</taxon>
        <taxon>Entomophthora</taxon>
    </lineage>
</organism>